<gene>
    <name evidence="4" type="ORF">DFP90_101776</name>
</gene>
<dbReference type="Gene3D" id="3.40.30.10">
    <property type="entry name" value="Glutaredoxin"/>
    <property type="match status" value="1"/>
</dbReference>
<dbReference type="EMBL" id="QRDW01000001">
    <property type="protein sequence ID" value="RED53977.1"/>
    <property type="molecule type" value="Genomic_DNA"/>
</dbReference>
<dbReference type="InterPro" id="IPR036249">
    <property type="entry name" value="Thioredoxin-like_sf"/>
</dbReference>
<dbReference type="InterPro" id="IPR004045">
    <property type="entry name" value="Glutathione_S-Trfase_N"/>
</dbReference>
<dbReference type="Proteomes" id="UP000256845">
    <property type="component" value="Unassembled WGS sequence"/>
</dbReference>
<evidence type="ECO:0000259" key="3">
    <source>
        <dbReference type="PROSITE" id="PS50405"/>
    </source>
</evidence>
<dbReference type="PROSITE" id="PS50404">
    <property type="entry name" value="GST_NTER"/>
    <property type="match status" value="1"/>
</dbReference>
<dbReference type="AlphaFoldDB" id="A0A3D9HWW1"/>
<dbReference type="InterPro" id="IPR010987">
    <property type="entry name" value="Glutathione-S-Trfase_C-like"/>
</dbReference>
<keyword evidence="5" id="KW-1185">Reference proteome</keyword>
<feature type="domain" description="GST N-terminal" evidence="2">
    <location>
        <begin position="3"/>
        <end position="84"/>
    </location>
</feature>
<sequence length="206" mass="22803">MAEKLKIYEHPLSGHAHRVVLFTGLVGIEHERITIDLLAGEHKQDPYLTVNPTGQVPAIRDGDVILSDSNAILVYLARSYAPDWLPDDPLTMARIQRYLSLAAGELRNGPAQARIANLFGLEIDREKASETAIWLFCLLEEELKDRTWLVQERPTIADVALYGYIAHAPEGGIAIDPYPAMCQWLKRVEALPGFTPIPASKIGLAA</sequence>
<evidence type="ECO:0000313" key="4">
    <source>
        <dbReference type="EMBL" id="RED53977.1"/>
    </source>
</evidence>
<dbReference type="Gene3D" id="1.20.1050.10">
    <property type="match status" value="1"/>
</dbReference>
<dbReference type="SUPFAM" id="SSF47616">
    <property type="entry name" value="GST C-terminal domain-like"/>
    <property type="match status" value="1"/>
</dbReference>
<dbReference type="OrthoDB" id="9810080at2"/>
<evidence type="ECO:0000256" key="1">
    <source>
        <dbReference type="RuleBase" id="RU003494"/>
    </source>
</evidence>
<protein>
    <submittedName>
        <fullName evidence="4">Glutathione S-transferase</fullName>
    </submittedName>
</protein>
<dbReference type="SFLD" id="SFLDG00358">
    <property type="entry name" value="Main_(cytGST)"/>
    <property type="match status" value="1"/>
</dbReference>
<dbReference type="CDD" id="cd03056">
    <property type="entry name" value="GST_N_4"/>
    <property type="match status" value="1"/>
</dbReference>
<comment type="similarity">
    <text evidence="1">Belongs to the GST superfamily.</text>
</comment>
<evidence type="ECO:0000313" key="5">
    <source>
        <dbReference type="Proteomes" id="UP000256845"/>
    </source>
</evidence>
<organism evidence="4 5">
    <name type="scientific">Aestuariispira insulae</name>
    <dbReference type="NCBI Taxonomy" id="1461337"/>
    <lineage>
        <taxon>Bacteria</taxon>
        <taxon>Pseudomonadati</taxon>
        <taxon>Pseudomonadota</taxon>
        <taxon>Alphaproteobacteria</taxon>
        <taxon>Rhodospirillales</taxon>
        <taxon>Kiloniellaceae</taxon>
        <taxon>Aestuariispira</taxon>
    </lineage>
</organism>
<dbReference type="InterPro" id="IPR040079">
    <property type="entry name" value="Glutathione_S-Trfase"/>
</dbReference>
<reference evidence="4 5" key="1">
    <citation type="submission" date="2018-07" db="EMBL/GenBank/DDBJ databases">
        <title>Genomic Encyclopedia of Type Strains, Phase III (KMG-III): the genomes of soil and plant-associated and newly described type strains.</title>
        <authorList>
            <person name="Whitman W."/>
        </authorList>
    </citation>
    <scope>NUCLEOTIDE SEQUENCE [LARGE SCALE GENOMIC DNA]</scope>
    <source>
        <strain evidence="4 5">CECT 8488</strain>
    </source>
</reference>
<dbReference type="CDD" id="cd03206">
    <property type="entry name" value="GST_C_7"/>
    <property type="match status" value="1"/>
</dbReference>
<dbReference type="SUPFAM" id="SSF52833">
    <property type="entry name" value="Thioredoxin-like"/>
    <property type="match status" value="1"/>
</dbReference>
<dbReference type="GO" id="GO:0016740">
    <property type="term" value="F:transferase activity"/>
    <property type="evidence" value="ECO:0007669"/>
    <property type="project" value="UniProtKB-KW"/>
</dbReference>
<name>A0A3D9HWW1_9PROT</name>
<dbReference type="RefSeq" id="WP_115935073.1">
    <property type="nucleotide sequence ID" value="NZ_QRDW01000001.1"/>
</dbReference>
<comment type="caution">
    <text evidence="4">The sequence shown here is derived from an EMBL/GenBank/DDBJ whole genome shotgun (WGS) entry which is preliminary data.</text>
</comment>
<keyword evidence="4" id="KW-0808">Transferase</keyword>
<dbReference type="InterPro" id="IPR036282">
    <property type="entry name" value="Glutathione-S-Trfase_C_sf"/>
</dbReference>
<dbReference type="Pfam" id="PF02798">
    <property type="entry name" value="GST_N"/>
    <property type="match status" value="1"/>
</dbReference>
<dbReference type="SFLD" id="SFLDS00019">
    <property type="entry name" value="Glutathione_Transferase_(cytos"/>
    <property type="match status" value="1"/>
</dbReference>
<proteinExistence type="inferred from homology"/>
<accession>A0A3D9HWW1</accession>
<dbReference type="PROSITE" id="PS50405">
    <property type="entry name" value="GST_CTER"/>
    <property type="match status" value="1"/>
</dbReference>
<dbReference type="InterPro" id="IPR004046">
    <property type="entry name" value="GST_C"/>
</dbReference>
<dbReference type="PANTHER" id="PTHR44051">
    <property type="entry name" value="GLUTATHIONE S-TRANSFERASE-RELATED"/>
    <property type="match status" value="1"/>
</dbReference>
<dbReference type="PANTHER" id="PTHR44051:SF2">
    <property type="entry name" value="HYPOTHETICAL GLUTATHIONE S-TRANSFERASE LIKE PROTEIN"/>
    <property type="match status" value="1"/>
</dbReference>
<feature type="domain" description="GST C-terminal" evidence="3">
    <location>
        <begin position="88"/>
        <end position="206"/>
    </location>
</feature>
<dbReference type="Pfam" id="PF00043">
    <property type="entry name" value="GST_C"/>
    <property type="match status" value="1"/>
</dbReference>
<evidence type="ECO:0000259" key="2">
    <source>
        <dbReference type="PROSITE" id="PS50404"/>
    </source>
</evidence>